<name>A0A0F9FSL5_9ZZZZ</name>
<dbReference type="AlphaFoldDB" id="A0A0F9FSL5"/>
<gene>
    <name evidence="2" type="ORF">LCGC14_1996240</name>
</gene>
<dbReference type="SMART" id="SM00834">
    <property type="entry name" value="CxxC_CXXC_SSSS"/>
    <property type="match status" value="1"/>
</dbReference>
<proteinExistence type="predicted"/>
<evidence type="ECO:0000259" key="1">
    <source>
        <dbReference type="SMART" id="SM00834"/>
    </source>
</evidence>
<evidence type="ECO:0000313" key="2">
    <source>
        <dbReference type="EMBL" id="KKL81286.1"/>
    </source>
</evidence>
<organism evidence="2">
    <name type="scientific">marine sediment metagenome</name>
    <dbReference type="NCBI Taxonomy" id="412755"/>
    <lineage>
        <taxon>unclassified sequences</taxon>
        <taxon>metagenomes</taxon>
        <taxon>ecological metagenomes</taxon>
    </lineage>
</organism>
<comment type="caution">
    <text evidence="2">The sequence shown here is derived from an EMBL/GenBank/DDBJ whole genome shotgun (WGS) entry which is preliminary data.</text>
</comment>
<protein>
    <recommendedName>
        <fullName evidence="1">Putative regulatory protein FmdB zinc ribbon domain-containing protein</fullName>
    </recommendedName>
</protein>
<accession>A0A0F9FSL5</accession>
<dbReference type="EMBL" id="LAZR01022604">
    <property type="protein sequence ID" value="KKL81286.1"/>
    <property type="molecule type" value="Genomic_DNA"/>
</dbReference>
<sequence>MPLYEYECLNCRDDDGKYLVIEKVRPIARRHDSLHCQDCRGLLRLLISASWWSMGWEYLKSKPHTDVPTDAGYYPEFDQAYSPAGDHLRKA</sequence>
<dbReference type="InterPro" id="IPR013429">
    <property type="entry name" value="Regulatory_FmdB_Zinc_ribbon"/>
</dbReference>
<feature type="domain" description="Putative regulatory protein FmdB zinc ribbon" evidence="1">
    <location>
        <begin position="1"/>
        <end position="48"/>
    </location>
</feature>
<reference evidence="2" key="1">
    <citation type="journal article" date="2015" name="Nature">
        <title>Complex archaea that bridge the gap between prokaryotes and eukaryotes.</title>
        <authorList>
            <person name="Spang A."/>
            <person name="Saw J.H."/>
            <person name="Jorgensen S.L."/>
            <person name="Zaremba-Niedzwiedzka K."/>
            <person name="Martijn J."/>
            <person name="Lind A.E."/>
            <person name="van Eijk R."/>
            <person name="Schleper C."/>
            <person name="Guy L."/>
            <person name="Ettema T.J."/>
        </authorList>
    </citation>
    <scope>NUCLEOTIDE SEQUENCE</scope>
</reference>